<dbReference type="InterPro" id="IPR011990">
    <property type="entry name" value="TPR-like_helical_dom_sf"/>
</dbReference>
<sequence>MKRTIFNLATLTLVLCGLNFAKAQGLKTPQPSPAQSIRQDFALSSIEIDYSRPGVKGRKIFGDLVPYNKVWRTGANNATKIIFGEDVKLNGNAIAAGEYALYTIPGENEWEIIINKGVKNWGTVYKQEEDVLRFKAKTRKLPSSVETFSITFDNVKPSSTDIDLRWDNVEVYFTVTAEIDSKIMANITEAMKGEKKPYFQAANYYYENNKDLKQALVWADEAIKTQPDAYWIYHLKAKIQLKLKDYKGAIETAEVSKTKAAADKNDDYVTLNNKLIAEAKTMK</sequence>
<dbReference type="SUPFAM" id="SSF48452">
    <property type="entry name" value="TPR-like"/>
    <property type="match status" value="1"/>
</dbReference>
<name>A0A521CKZ5_9SPHI</name>
<protein>
    <recommendedName>
        <fullName evidence="4">DUF2911 domain-containing protein</fullName>
    </recommendedName>
</protein>
<dbReference type="EMBL" id="FXSZ01000004">
    <property type="protein sequence ID" value="SMO60137.1"/>
    <property type="molecule type" value="Genomic_DNA"/>
</dbReference>
<evidence type="ECO:0008006" key="4">
    <source>
        <dbReference type="Google" id="ProtNLM"/>
    </source>
</evidence>
<dbReference type="Pfam" id="PF11138">
    <property type="entry name" value="DUF2911"/>
    <property type="match status" value="1"/>
</dbReference>
<organism evidence="2 3">
    <name type="scientific">Solitalea koreensis</name>
    <dbReference type="NCBI Taxonomy" id="543615"/>
    <lineage>
        <taxon>Bacteria</taxon>
        <taxon>Pseudomonadati</taxon>
        <taxon>Bacteroidota</taxon>
        <taxon>Sphingobacteriia</taxon>
        <taxon>Sphingobacteriales</taxon>
        <taxon>Sphingobacteriaceae</taxon>
        <taxon>Solitalea</taxon>
    </lineage>
</organism>
<feature type="signal peptide" evidence="1">
    <location>
        <begin position="1"/>
        <end position="23"/>
    </location>
</feature>
<dbReference type="OrthoDB" id="195456at2"/>
<evidence type="ECO:0000256" key="1">
    <source>
        <dbReference type="SAM" id="SignalP"/>
    </source>
</evidence>
<evidence type="ECO:0000313" key="2">
    <source>
        <dbReference type="EMBL" id="SMO60137.1"/>
    </source>
</evidence>
<proteinExistence type="predicted"/>
<accession>A0A521CKZ5</accession>
<feature type="chain" id="PRO_5021824427" description="DUF2911 domain-containing protein" evidence="1">
    <location>
        <begin position="24"/>
        <end position="283"/>
    </location>
</feature>
<keyword evidence="1" id="KW-0732">Signal</keyword>
<dbReference type="Gene3D" id="1.25.40.10">
    <property type="entry name" value="Tetratricopeptide repeat domain"/>
    <property type="match status" value="1"/>
</dbReference>
<keyword evidence="3" id="KW-1185">Reference proteome</keyword>
<dbReference type="InterPro" id="IPR021314">
    <property type="entry name" value="DUF2911"/>
</dbReference>
<dbReference type="Proteomes" id="UP000315971">
    <property type="component" value="Unassembled WGS sequence"/>
</dbReference>
<dbReference type="AlphaFoldDB" id="A0A521CKZ5"/>
<gene>
    <name evidence="2" type="ORF">SAMN06265350_104172</name>
</gene>
<dbReference type="RefSeq" id="WP_142603142.1">
    <property type="nucleotide sequence ID" value="NZ_FXSZ01000004.1"/>
</dbReference>
<reference evidence="2 3" key="1">
    <citation type="submission" date="2017-05" db="EMBL/GenBank/DDBJ databases">
        <authorList>
            <person name="Varghese N."/>
            <person name="Submissions S."/>
        </authorList>
    </citation>
    <scope>NUCLEOTIDE SEQUENCE [LARGE SCALE GENOMIC DNA]</scope>
    <source>
        <strain evidence="2 3">DSM 21342</strain>
    </source>
</reference>
<evidence type="ECO:0000313" key="3">
    <source>
        <dbReference type="Proteomes" id="UP000315971"/>
    </source>
</evidence>